<feature type="region of interest" description="Disordered" evidence="4">
    <location>
        <begin position="252"/>
        <end position="271"/>
    </location>
</feature>
<evidence type="ECO:0000256" key="2">
    <source>
        <dbReference type="ARBA" id="ARBA00022980"/>
    </source>
</evidence>
<dbReference type="PANTHER" id="PTHR12934">
    <property type="entry name" value="50S RIBOSOMAL PROTEIN L15"/>
    <property type="match status" value="1"/>
</dbReference>
<feature type="domain" description="Large ribosomal subunit protein uL15/eL18" evidence="5">
    <location>
        <begin position="147"/>
        <end position="223"/>
    </location>
</feature>
<dbReference type="AlphaFoldDB" id="A0AAV1C3F9"/>
<feature type="compositionally biased region" description="Basic residues" evidence="4">
    <location>
        <begin position="103"/>
        <end position="112"/>
    </location>
</feature>
<dbReference type="CDD" id="cd00303">
    <property type="entry name" value="retropepsin_like"/>
    <property type="match status" value="1"/>
</dbReference>
<dbReference type="InterPro" id="IPR030878">
    <property type="entry name" value="Ribosomal_uL15"/>
</dbReference>
<comment type="similarity">
    <text evidence="1">Belongs to the universal ribosomal protein uL15 family.</text>
</comment>
<dbReference type="EMBL" id="OX459118">
    <property type="protein sequence ID" value="CAI9090050.1"/>
    <property type="molecule type" value="Genomic_DNA"/>
</dbReference>
<evidence type="ECO:0000313" key="6">
    <source>
        <dbReference type="EMBL" id="CAI9090050.1"/>
    </source>
</evidence>
<accession>A0AAV1C3F9</accession>
<dbReference type="FunFam" id="3.100.10.10:FF:000007">
    <property type="entry name" value="50S ribosomal protein L15"/>
    <property type="match status" value="1"/>
</dbReference>
<evidence type="ECO:0000256" key="4">
    <source>
        <dbReference type="SAM" id="MobiDB-lite"/>
    </source>
</evidence>
<dbReference type="NCBIfam" id="TIGR01071">
    <property type="entry name" value="rplO_bact"/>
    <property type="match status" value="1"/>
</dbReference>
<protein>
    <submittedName>
        <fullName evidence="6">OLC1v1024735C2</fullName>
    </submittedName>
</protein>
<dbReference type="InterPro" id="IPR036227">
    <property type="entry name" value="Ribosomal_uL15/eL18_sf"/>
</dbReference>
<dbReference type="Pfam" id="PF00828">
    <property type="entry name" value="Ribosomal_L27A"/>
    <property type="match status" value="1"/>
</dbReference>
<dbReference type="InterPro" id="IPR021131">
    <property type="entry name" value="Ribosomal_uL15/eL18"/>
</dbReference>
<sequence>MLLRRRLSSLLSTSICNLPIKSRNPVSRISPKQIPSLEFLRNYTSRNHFCNGVLGSQLLGMNMGLGRRSYSSLLALNDLSDKKGSTTQKTRKGRGIGSGKGKTAGRGHKGQKARGTMKFGFEGGQTPLRRRVPKRGFKNPFSLTFQPVGLGKIAQLINAGKIDSSELITMKTLKDAGAVGKQIEDGVRLMGRGAELIEWPIHLEVSRVTVRAKAAVEAAGGSVRRVHYNKLGFRALLKPEWFEKKGRLLPKAARPPPKLQDKMVGPGMKNIGKNPIIQTENRQCFSRGKRVQAISTPSIQEFNLRDEELNDDVDASSTVIVPRVGTKRPLVLPENSMAKDAQNTRDLTPTRNEEQIVQAPAKATCITKASSAKRGITRNTRLANKRNANEPVVVEFDESFKRIVGPRSQDFIQELGCVVRKMADFTLKNFQSQKETLIDDIIKNASDGVRYEDGHLARECTFKQLVCCPCRVIEARVQELEALLKGFEVGDIGVHDEVVNKQLVNFSDKVLRVEQELYNLKQEHEGMKGGIFKEIESMQRDLIQHFIEKDNAFFMGDRELYRAYHRVLLLELRKNRNIWKKCNDSWKEQGVALRYTPHCVESNVDHVFCTIGAIDRVDNLIVAIDGGSSINWISEEFVRVLEVKDLSEHYKLRLLHGGMELSVTQSVKVDLRIGDLVSSELLDIVPMTACDVVLGLLFIKKLGMVFVGSLNVFSYRDHEHRLVELRSLSPWESEHIMFKRRELVRALCKVTDVQQNKKEVGGPRLFPFKNRRKFTMRTWASLKDYSPMPSNGNNEVEEESLNHNQVSEESSGDFPSKWSDSSDEDSSDDYSPMPSNGNNEVEEESLNHNQVSEESSGDFPSKWTDSSDEDSSDV</sequence>
<evidence type="ECO:0000259" key="5">
    <source>
        <dbReference type="Pfam" id="PF00828"/>
    </source>
</evidence>
<gene>
    <name evidence="6" type="ORF">OLC1_LOCUS2293</name>
</gene>
<dbReference type="GO" id="GO:0006412">
    <property type="term" value="P:translation"/>
    <property type="evidence" value="ECO:0007669"/>
    <property type="project" value="InterPro"/>
</dbReference>
<dbReference type="SUPFAM" id="SSF52080">
    <property type="entry name" value="Ribosomal proteins L15p and L18e"/>
    <property type="match status" value="1"/>
</dbReference>
<reference evidence="6" key="1">
    <citation type="submission" date="2023-03" db="EMBL/GenBank/DDBJ databases">
        <authorList>
            <person name="Julca I."/>
        </authorList>
    </citation>
    <scope>NUCLEOTIDE SEQUENCE</scope>
</reference>
<dbReference type="GO" id="GO:0003729">
    <property type="term" value="F:mRNA binding"/>
    <property type="evidence" value="ECO:0007669"/>
    <property type="project" value="UniProtKB-ARBA"/>
</dbReference>
<name>A0AAV1C3F9_OLDCO</name>
<dbReference type="Proteomes" id="UP001161247">
    <property type="component" value="Chromosome 1"/>
</dbReference>
<dbReference type="GO" id="GO:0003735">
    <property type="term" value="F:structural constituent of ribosome"/>
    <property type="evidence" value="ECO:0007669"/>
    <property type="project" value="InterPro"/>
</dbReference>
<organism evidence="6 7">
    <name type="scientific">Oldenlandia corymbosa var. corymbosa</name>
    <dbReference type="NCBI Taxonomy" id="529605"/>
    <lineage>
        <taxon>Eukaryota</taxon>
        <taxon>Viridiplantae</taxon>
        <taxon>Streptophyta</taxon>
        <taxon>Embryophyta</taxon>
        <taxon>Tracheophyta</taxon>
        <taxon>Spermatophyta</taxon>
        <taxon>Magnoliopsida</taxon>
        <taxon>eudicotyledons</taxon>
        <taxon>Gunneridae</taxon>
        <taxon>Pentapetalae</taxon>
        <taxon>asterids</taxon>
        <taxon>lamiids</taxon>
        <taxon>Gentianales</taxon>
        <taxon>Rubiaceae</taxon>
        <taxon>Rubioideae</taxon>
        <taxon>Spermacoceae</taxon>
        <taxon>Hedyotis-Oldenlandia complex</taxon>
        <taxon>Oldenlandia</taxon>
    </lineage>
</organism>
<dbReference type="GO" id="GO:0005762">
    <property type="term" value="C:mitochondrial large ribosomal subunit"/>
    <property type="evidence" value="ECO:0007669"/>
    <property type="project" value="TreeGrafter"/>
</dbReference>
<dbReference type="PANTHER" id="PTHR12934:SF11">
    <property type="entry name" value="LARGE RIBOSOMAL SUBUNIT PROTEIN UL15M"/>
    <property type="match status" value="1"/>
</dbReference>
<evidence type="ECO:0000313" key="7">
    <source>
        <dbReference type="Proteomes" id="UP001161247"/>
    </source>
</evidence>
<feature type="region of interest" description="Disordered" evidence="4">
    <location>
        <begin position="82"/>
        <end position="133"/>
    </location>
</feature>
<keyword evidence="2" id="KW-0689">Ribosomal protein</keyword>
<evidence type="ECO:0000256" key="3">
    <source>
        <dbReference type="ARBA" id="ARBA00023274"/>
    </source>
</evidence>
<dbReference type="HAMAP" id="MF_01341">
    <property type="entry name" value="Ribosomal_uL15"/>
    <property type="match status" value="1"/>
</dbReference>
<keyword evidence="7" id="KW-1185">Reference proteome</keyword>
<evidence type="ECO:0000256" key="1">
    <source>
        <dbReference type="ARBA" id="ARBA00007320"/>
    </source>
</evidence>
<dbReference type="InterPro" id="IPR005749">
    <property type="entry name" value="Ribosomal_uL15_bac-type"/>
</dbReference>
<dbReference type="Gene3D" id="2.40.70.10">
    <property type="entry name" value="Acid Proteases"/>
    <property type="match status" value="1"/>
</dbReference>
<keyword evidence="3" id="KW-0687">Ribonucleoprotein</keyword>
<feature type="region of interest" description="Disordered" evidence="4">
    <location>
        <begin position="784"/>
        <end position="874"/>
    </location>
</feature>
<dbReference type="Gene3D" id="3.100.10.10">
    <property type="match status" value="1"/>
</dbReference>
<proteinExistence type="inferred from homology"/>
<dbReference type="InterPro" id="IPR021109">
    <property type="entry name" value="Peptidase_aspartic_dom_sf"/>
</dbReference>